<evidence type="ECO:0000313" key="6">
    <source>
        <dbReference type="EMBL" id="MEQ2186299.1"/>
    </source>
</evidence>
<keyword evidence="3" id="KW-0805">Transcription regulation</keyword>
<proteinExistence type="inferred from homology"/>
<evidence type="ECO:0000256" key="2">
    <source>
        <dbReference type="ARBA" id="ARBA00005330"/>
    </source>
</evidence>
<dbReference type="Pfam" id="PF10198">
    <property type="entry name" value="Ada3"/>
    <property type="match status" value="1"/>
</dbReference>
<protein>
    <submittedName>
        <fullName evidence="6">Transcriptional adaptor 3</fullName>
    </submittedName>
</protein>
<reference evidence="6 7" key="1">
    <citation type="submission" date="2021-06" db="EMBL/GenBank/DDBJ databases">
        <authorList>
            <person name="Palmer J.M."/>
        </authorList>
    </citation>
    <scope>NUCLEOTIDE SEQUENCE [LARGE SCALE GENOMIC DNA]</scope>
    <source>
        <strain evidence="6 7">GA_2019</strain>
        <tissue evidence="6">Muscle</tissue>
    </source>
</reference>
<dbReference type="InterPro" id="IPR019340">
    <property type="entry name" value="Histone_AcTrfase_su3"/>
</dbReference>
<sequence length="73" mass="8235">LHAPFFPPSVPHTRSLEARIKEELIAQGLLDSEERPGQGGDSEDEVLAELQKRQAELKALIAHNRARKQELLR</sequence>
<dbReference type="EMBL" id="JAHRIO010083471">
    <property type="protein sequence ID" value="MEQ2186299.1"/>
    <property type="molecule type" value="Genomic_DNA"/>
</dbReference>
<keyword evidence="5" id="KW-0539">Nucleus</keyword>
<evidence type="ECO:0000256" key="3">
    <source>
        <dbReference type="ARBA" id="ARBA00023015"/>
    </source>
</evidence>
<gene>
    <name evidence="6" type="primary">TADA3</name>
    <name evidence="6" type="ORF">GOODEAATRI_027165</name>
</gene>
<evidence type="ECO:0000313" key="7">
    <source>
        <dbReference type="Proteomes" id="UP001476798"/>
    </source>
</evidence>
<feature type="non-terminal residue" evidence="6">
    <location>
        <position position="1"/>
    </location>
</feature>
<accession>A0ABV0PS58</accession>
<evidence type="ECO:0000256" key="1">
    <source>
        <dbReference type="ARBA" id="ARBA00004123"/>
    </source>
</evidence>
<name>A0ABV0PS58_9TELE</name>
<dbReference type="PANTHER" id="PTHR13556">
    <property type="entry name" value="TRANSCRIPTIONAL ADAPTER 3-RELATED"/>
    <property type="match status" value="1"/>
</dbReference>
<dbReference type="Proteomes" id="UP001476798">
    <property type="component" value="Unassembled WGS sequence"/>
</dbReference>
<evidence type="ECO:0000256" key="5">
    <source>
        <dbReference type="ARBA" id="ARBA00023242"/>
    </source>
</evidence>
<keyword evidence="4" id="KW-0804">Transcription</keyword>
<comment type="subcellular location">
    <subcellularLocation>
        <location evidence="1">Nucleus</location>
    </subcellularLocation>
</comment>
<comment type="caution">
    <text evidence="6">The sequence shown here is derived from an EMBL/GenBank/DDBJ whole genome shotgun (WGS) entry which is preliminary data.</text>
</comment>
<keyword evidence="7" id="KW-1185">Reference proteome</keyword>
<comment type="similarity">
    <text evidence="2">Belongs to the NGG1 family.</text>
</comment>
<evidence type="ECO:0000256" key="4">
    <source>
        <dbReference type="ARBA" id="ARBA00023163"/>
    </source>
</evidence>
<organism evidence="6 7">
    <name type="scientific">Goodea atripinnis</name>
    <dbReference type="NCBI Taxonomy" id="208336"/>
    <lineage>
        <taxon>Eukaryota</taxon>
        <taxon>Metazoa</taxon>
        <taxon>Chordata</taxon>
        <taxon>Craniata</taxon>
        <taxon>Vertebrata</taxon>
        <taxon>Euteleostomi</taxon>
        <taxon>Actinopterygii</taxon>
        <taxon>Neopterygii</taxon>
        <taxon>Teleostei</taxon>
        <taxon>Neoteleostei</taxon>
        <taxon>Acanthomorphata</taxon>
        <taxon>Ovalentaria</taxon>
        <taxon>Atherinomorphae</taxon>
        <taxon>Cyprinodontiformes</taxon>
        <taxon>Goodeidae</taxon>
        <taxon>Goodea</taxon>
    </lineage>
</organism>
<dbReference type="PANTHER" id="PTHR13556:SF2">
    <property type="entry name" value="TRANSCRIPTIONAL ADAPTER 3"/>
    <property type="match status" value="1"/>
</dbReference>